<dbReference type="Gramene" id="LPERR04G07880.1">
    <property type="protein sequence ID" value="LPERR04G07880.1"/>
    <property type="gene ID" value="LPERR04G07880"/>
</dbReference>
<evidence type="ECO:0000313" key="2">
    <source>
        <dbReference type="EnsemblPlants" id="LPERR04G07880.1"/>
    </source>
</evidence>
<protein>
    <submittedName>
        <fullName evidence="2">Uncharacterized protein</fullName>
    </submittedName>
</protein>
<reference evidence="2 3" key="1">
    <citation type="submission" date="2012-08" db="EMBL/GenBank/DDBJ databases">
        <title>Oryza genome evolution.</title>
        <authorList>
            <person name="Wing R.A."/>
        </authorList>
    </citation>
    <scope>NUCLEOTIDE SEQUENCE</scope>
</reference>
<reference evidence="2" key="3">
    <citation type="submission" date="2015-04" db="UniProtKB">
        <authorList>
            <consortium name="EnsemblPlants"/>
        </authorList>
    </citation>
    <scope>IDENTIFICATION</scope>
</reference>
<name>A0A0D9W4F1_9ORYZ</name>
<evidence type="ECO:0000313" key="3">
    <source>
        <dbReference type="Proteomes" id="UP000032180"/>
    </source>
</evidence>
<keyword evidence="1" id="KW-0732">Signal</keyword>
<accession>A0A0D9W4F1</accession>
<sequence length="56" mass="6387">MNRTFLVTFFPLFCPILLNSEFPCSNTVLLVLFNLKQKYNHVVATLVAVLPTHFSS</sequence>
<evidence type="ECO:0000256" key="1">
    <source>
        <dbReference type="SAM" id="SignalP"/>
    </source>
</evidence>
<dbReference type="EnsemblPlants" id="LPERR04G07880.1">
    <property type="protein sequence ID" value="LPERR04G07880.1"/>
    <property type="gene ID" value="LPERR04G07880"/>
</dbReference>
<organism evidence="2 3">
    <name type="scientific">Leersia perrieri</name>
    <dbReference type="NCBI Taxonomy" id="77586"/>
    <lineage>
        <taxon>Eukaryota</taxon>
        <taxon>Viridiplantae</taxon>
        <taxon>Streptophyta</taxon>
        <taxon>Embryophyta</taxon>
        <taxon>Tracheophyta</taxon>
        <taxon>Spermatophyta</taxon>
        <taxon>Magnoliopsida</taxon>
        <taxon>Liliopsida</taxon>
        <taxon>Poales</taxon>
        <taxon>Poaceae</taxon>
        <taxon>BOP clade</taxon>
        <taxon>Oryzoideae</taxon>
        <taxon>Oryzeae</taxon>
        <taxon>Oryzinae</taxon>
        <taxon>Leersia</taxon>
    </lineage>
</organism>
<reference evidence="3" key="2">
    <citation type="submission" date="2013-12" db="EMBL/GenBank/DDBJ databases">
        <authorList>
            <person name="Yu Y."/>
            <person name="Lee S."/>
            <person name="de Baynast K."/>
            <person name="Wissotski M."/>
            <person name="Liu L."/>
            <person name="Talag J."/>
            <person name="Goicoechea J."/>
            <person name="Angelova A."/>
            <person name="Jetty R."/>
            <person name="Kudrna D."/>
            <person name="Golser W."/>
            <person name="Rivera L."/>
            <person name="Zhang J."/>
            <person name="Wing R."/>
        </authorList>
    </citation>
    <scope>NUCLEOTIDE SEQUENCE</scope>
</reference>
<feature type="chain" id="PRO_5002348361" evidence="1">
    <location>
        <begin position="21"/>
        <end position="56"/>
    </location>
</feature>
<keyword evidence="3" id="KW-1185">Reference proteome</keyword>
<proteinExistence type="predicted"/>
<dbReference type="Proteomes" id="UP000032180">
    <property type="component" value="Chromosome 4"/>
</dbReference>
<dbReference type="AlphaFoldDB" id="A0A0D9W4F1"/>
<dbReference type="HOGENOM" id="CLU_3017122_0_0_1"/>
<feature type="signal peptide" evidence="1">
    <location>
        <begin position="1"/>
        <end position="20"/>
    </location>
</feature>